<dbReference type="AlphaFoldDB" id="A0AAV5ATG7"/>
<reference evidence="2" key="1">
    <citation type="submission" date="2021-10" db="EMBL/GenBank/DDBJ databases">
        <title>De novo Genome Assembly of Clathrus columnatus (Basidiomycota, Fungi) Using Illumina and Nanopore Sequence Data.</title>
        <authorList>
            <person name="Ogiso-Tanaka E."/>
            <person name="Itagaki H."/>
            <person name="Hosoya T."/>
            <person name="Hosaka K."/>
        </authorList>
    </citation>
    <scope>NUCLEOTIDE SEQUENCE</scope>
    <source>
        <strain evidence="2">MO-923</strain>
    </source>
</reference>
<keyword evidence="3" id="KW-1185">Reference proteome</keyword>
<feature type="transmembrane region" description="Helical" evidence="1">
    <location>
        <begin position="12"/>
        <end position="32"/>
    </location>
</feature>
<evidence type="ECO:0000313" key="3">
    <source>
        <dbReference type="Proteomes" id="UP001050691"/>
    </source>
</evidence>
<sequence>MSLSLCNSLSTLEGALSILALIGIQGLIFIRTYALCQGYRPMTIAWSATFLAALVSVSYGAFVLKICTSSSGNKRILVATIPPDCVILLALIITTRIHNLCLILLDTLAFIALIHQIWGLWKLKQSLGLHNKQSLTALLIKQDLRRRNQQNSVPNQSALHLPTILFRENPVKFTQSAFGRLHESIVAEMRERDDQVNVDELSLGESDHGLRDCSPGASLDYD</sequence>
<name>A0AAV5ATG7_9AGAM</name>
<accession>A0AAV5ATG7</accession>
<keyword evidence="1" id="KW-1133">Transmembrane helix</keyword>
<comment type="caution">
    <text evidence="2">The sequence shown here is derived from an EMBL/GenBank/DDBJ whole genome shotgun (WGS) entry which is preliminary data.</text>
</comment>
<feature type="transmembrane region" description="Helical" evidence="1">
    <location>
        <begin position="76"/>
        <end position="97"/>
    </location>
</feature>
<evidence type="ECO:0000256" key="1">
    <source>
        <dbReference type="SAM" id="Phobius"/>
    </source>
</evidence>
<protein>
    <recommendedName>
        <fullName evidence="4">Integral membrane protein</fullName>
    </recommendedName>
</protein>
<proteinExistence type="predicted"/>
<evidence type="ECO:0008006" key="4">
    <source>
        <dbReference type="Google" id="ProtNLM"/>
    </source>
</evidence>
<feature type="transmembrane region" description="Helical" evidence="1">
    <location>
        <begin position="44"/>
        <end position="64"/>
    </location>
</feature>
<gene>
    <name evidence="2" type="ORF">Clacol_010340</name>
</gene>
<keyword evidence="1" id="KW-0472">Membrane</keyword>
<evidence type="ECO:0000313" key="2">
    <source>
        <dbReference type="EMBL" id="GJJ16061.1"/>
    </source>
</evidence>
<feature type="transmembrane region" description="Helical" evidence="1">
    <location>
        <begin position="103"/>
        <end position="121"/>
    </location>
</feature>
<keyword evidence="1" id="KW-0812">Transmembrane</keyword>
<dbReference type="EMBL" id="BPWL01000012">
    <property type="protein sequence ID" value="GJJ16061.1"/>
    <property type="molecule type" value="Genomic_DNA"/>
</dbReference>
<organism evidence="2 3">
    <name type="scientific">Clathrus columnatus</name>
    <dbReference type="NCBI Taxonomy" id="1419009"/>
    <lineage>
        <taxon>Eukaryota</taxon>
        <taxon>Fungi</taxon>
        <taxon>Dikarya</taxon>
        <taxon>Basidiomycota</taxon>
        <taxon>Agaricomycotina</taxon>
        <taxon>Agaricomycetes</taxon>
        <taxon>Phallomycetidae</taxon>
        <taxon>Phallales</taxon>
        <taxon>Clathraceae</taxon>
        <taxon>Clathrus</taxon>
    </lineage>
</organism>
<dbReference type="Proteomes" id="UP001050691">
    <property type="component" value="Unassembled WGS sequence"/>
</dbReference>